<evidence type="ECO:0000313" key="2">
    <source>
        <dbReference type="EMBL" id="ARP86179.1"/>
    </source>
</evidence>
<reference evidence="2 3" key="1">
    <citation type="submission" date="2017-05" db="EMBL/GenBank/DDBJ databases">
        <title>Complete and WGS of Bordetella genogroups.</title>
        <authorList>
            <person name="Spilker T."/>
            <person name="LiPuma J."/>
        </authorList>
    </citation>
    <scope>NUCLEOTIDE SEQUENCE [LARGE SCALE GENOMIC DNA]</scope>
    <source>
        <strain evidence="2 3">AU17164</strain>
    </source>
</reference>
<organism evidence="2 3">
    <name type="scientific">Bordetella genomosp. 9</name>
    <dbReference type="NCBI Taxonomy" id="1416803"/>
    <lineage>
        <taxon>Bacteria</taxon>
        <taxon>Pseudomonadati</taxon>
        <taxon>Pseudomonadota</taxon>
        <taxon>Betaproteobacteria</taxon>
        <taxon>Burkholderiales</taxon>
        <taxon>Alcaligenaceae</taxon>
        <taxon>Bordetella</taxon>
    </lineage>
</organism>
<evidence type="ECO:0000256" key="1">
    <source>
        <dbReference type="SAM" id="MobiDB-lite"/>
    </source>
</evidence>
<keyword evidence="3" id="KW-1185">Reference proteome</keyword>
<accession>A0A1W6YZ73</accession>
<gene>
    <name evidence="2" type="ORF">CAL13_08160</name>
</gene>
<sequence>MAHELDREQEWDEAAQDRGYQKGDQGGYKGDYDQAKYEKRDFGFPRKEDAERRQGSRQATPSLAEGEQKPKK</sequence>
<dbReference type="Proteomes" id="UP000194139">
    <property type="component" value="Chromosome"/>
</dbReference>
<name>A0A1W6YZ73_9BORD</name>
<feature type="compositionally biased region" description="Basic and acidic residues" evidence="1">
    <location>
        <begin position="30"/>
        <end position="54"/>
    </location>
</feature>
<feature type="region of interest" description="Disordered" evidence="1">
    <location>
        <begin position="1"/>
        <end position="72"/>
    </location>
</feature>
<dbReference type="EMBL" id="CP021109">
    <property type="protein sequence ID" value="ARP86179.1"/>
    <property type="molecule type" value="Genomic_DNA"/>
</dbReference>
<protein>
    <submittedName>
        <fullName evidence="2">Uncharacterized protein</fullName>
    </submittedName>
</protein>
<dbReference type="AlphaFoldDB" id="A0A1W6YZ73"/>
<evidence type="ECO:0000313" key="3">
    <source>
        <dbReference type="Proteomes" id="UP000194139"/>
    </source>
</evidence>
<proteinExistence type="predicted"/>